<dbReference type="RefSeq" id="WP_212212834.1">
    <property type="nucleotide sequence ID" value="NZ_JAGUCO010000001.1"/>
</dbReference>
<dbReference type="EMBL" id="JAGUCO010000001">
    <property type="protein sequence ID" value="MBS2097048.1"/>
    <property type="molecule type" value="Genomic_DNA"/>
</dbReference>
<protein>
    <submittedName>
        <fullName evidence="1">Uncharacterized protein</fullName>
    </submittedName>
</protein>
<sequence>MKTNLLNQSSHPGTNYEHDNGLKVTFDFSYELKSGGKAAGKVIFNSKEIEYEVTNSGNPLFELLKGMAKLIFEPSHIWGEENVSWVDWYDEADCLRWVISTEDGANVAVKLIHYEDVFDESTGSLIVEGEMDMPDFYYAIIHKLDRFIKRLGLLNYEQKWQKDEFPLTYFLLLKKYLIEKGCWIPTNEKVGSLNDELDFLLA</sequence>
<evidence type="ECO:0000313" key="1">
    <source>
        <dbReference type="EMBL" id="MBS2097048.1"/>
    </source>
</evidence>
<organism evidence="1 2">
    <name type="scientific">Carboxylicivirga linearis</name>
    <dbReference type="NCBI Taxonomy" id="1628157"/>
    <lineage>
        <taxon>Bacteria</taxon>
        <taxon>Pseudomonadati</taxon>
        <taxon>Bacteroidota</taxon>
        <taxon>Bacteroidia</taxon>
        <taxon>Marinilabiliales</taxon>
        <taxon>Marinilabiliaceae</taxon>
        <taxon>Carboxylicivirga</taxon>
    </lineage>
</organism>
<dbReference type="Proteomes" id="UP000708576">
    <property type="component" value="Unassembled WGS sequence"/>
</dbReference>
<keyword evidence="2" id="KW-1185">Reference proteome</keyword>
<proteinExistence type="predicted"/>
<name>A0ABS5JQ89_9BACT</name>
<reference evidence="1 2" key="1">
    <citation type="journal article" date="2015" name="Int. J. Syst. Evol. Microbiol.">
        <title>Carboxylicivirga linearis sp. nov., isolated from a sea cucumber culture pond.</title>
        <authorList>
            <person name="Wang F.Q."/>
            <person name="Zhou Y.X."/>
            <person name="Lin X.Z."/>
            <person name="Chen G.J."/>
            <person name="Du Z.J."/>
        </authorList>
    </citation>
    <scope>NUCLEOTIDE SEQUENCE [LARGE SCALE GENOMIC DNA]</scope>
    <source>
        <strain evidence="1 2">FB218</strain>
    </source>
</reference>
<evidence type="ECO:0000313" key="2">
    <source>
        <dbReference type="Proteomes" id="UP000708576"/>
    </source>
</evidence>
<gene>
    <name evidence="1" type="ORF">KEM10_02085</name>
</gene>
<comment type="caution">
    <text evidence="1">The sequence shown here is derived from an EMBL/GenBank/DDBJ whole genome shotgun (WGS) entry which is preliminary data.</text>
</comment>
<accession>A0ABS5JQ89</accession>